<organism evidence="4 5">
    <name type="scientific">Rotaria magnacalcarata</name>
    <dbReference type="NCBI Taxonomy" id="392030"/>
    <lineage>
        <taxon>Eukaryota</taxon>
        <taxon>Metazoa</taxon>
        <taxon>Spiralia</taxon>
        <taxon>Gnathifera</taxon>
        <taxon>Rotifera</taxon>
        <taxon>Eurotatoria</taxon>
        <taxon>Bdelloidea</taxon>
        <taxon>Philodinida</taxon>
        <taxon>Philodinidae</taxon>
        <taxon>Rotaria</taxon>
    </lineage>
</organism>
<evidence type="ECO:0000313" key="5">
    <source>
        <dbReference type="Proteomes" id="UP000663842"/>
    </source>
</evidence>
<gene>
    <name evidence="4" type="ORF">UXM345_LOCUS18488</name>
    <name evidence="3" type="ORF">XDN619_LOCUS34451</name>
</gene>
<dbReference type="Proteomes" id="UP000663842">
    <property type="component" value="Unassembled WGS sequence"/>
</dbReference>
<dbReference type="InterPro" id="IPR018537">
    <property type="entry name" value="Peptidoglycan-bd_3"/>
</dbReference>
<dbReference type="InterPro" id="IPR008565">
    <property type="entry name" value="TtsA-like_GH18_dom"/>
</dbReference>
<evidence type="ECO:0000313" key="4">
    <source>
        <dbReference type="EMBL" id="CAF4039221.1"/>
    </source>
</evidence>
<evidence type="ECO:0000313" key="3">
    <source>
        <dbReference type="EMBL" id="CAF2233362.1"/>
    </source>
</evidence>
<dbReference type="CDD" id="cd13926">
    <property type="entry name" value="N-acetylmuramidase_GH108"/>
    <property type="match status" value="1"/>
</dbReference>
<dbReference type="Pfam" id="PF05838">
    <property type="entry name" value="Glyco_hydro_108"/>
    <property type="match status" value="1"/>
</dbReference>
<feature type="domain" description="Peptidoglycan binding" evidence="2">
    <location>
        <begin position="92"/>
        <end position="163"/>
    </location>
</feature>
<dbReference type="InterPro" id="IPR023346">
    <property type="entry name" value="Lysozyme-like_dom_sf"/>
</dbReference>
<accession>A0A819R038</accession>
<name>A0A819R038_9BILA</name>
<dbReference type="Pfam" id="PF09374">
    <property type="entry name" value="PG_binding_3"/>
    <property type="match status" value="1"/>
</dbReference>
<comment type="caution">
    <text evidence="4">The sequence shown here is derived from an EMBL/GenBank/DDBJ whole genome shotgun (WGS) entry which is preliminary data.</text>
</comment>
<evidence type="ECO:0000259" key="1">
    <source>
        <dbReference type="Pfam" id="PF05838"/>
    </source>
</evidence>
<dbReference type="SUPFAM" id="SSF53955">
    <property type="entry name" value="Lysozyme-like"/>
    <property type="match status" value="1"/>
</dbReference>
<proteinExistence type="predicted"/>
<dbReference type="Proteomes" id="UP000663887">
    <property type="component" value="Unassembled WGS sequence"/>
</dbReference>
<feature type="domain" description="TtsA-like Glycoside hydrolase family 108" evidence="1">
    <location>
        <begin position="14"/>
        <end position="88"/>
    </location>
</feature>
<dbReference type="EMBL" id="CAJNRG010017537">
    <property type="protein sequence ID" value="CAF2233362.1"/>
    <property type="molecule type" value="Genomic_DNA"/>
</dbReference>
<protein>
    <submittedName>
        <fullName evidence="4">Uncharacterized protein</fullName>
    </submittedName>
</protein>
<reference evidence="4" key="1">
    <citation type="submission" date="2021-02" db="EMBL/GenBank/DDBJ databases">
        <authorList>
            <person name="Nowell W R."/>
        </authorList>
    </citation>
    <scope>NUCLEOTIDE SEQUENCE</scope>
</reference>
<dbReference type="Gene3D" id="1.20.141.10">
    <property type="entry name" value="Chitosanase, subunit A, domain 1"/>
    <property type="match status" value="1"/>
</dbReference>
<dbReference type="EMBL" id="CAJOBF010002513">
    <property type="protein sequence ID" value="CAF4039221.1"/>
    <property type="molecule type" value="Genomic_DNA"/>
</dbReference>
<sequence>MNTDLNFNQIIDNSLKNEGEYVNNPSDKGAETKFGISKRSYPELNIKNLTLEQAKAIYKRDFWDNQPYKNIENISIAGRVFDMSINMGTRQAAILLQRALRACGNKDIIDDGIIGLATLNAANITSIKLLTVALKSESAGFYRSLVASNPKQIVFFKGWLNRAYA</sequence>
<evidence type="ECO:0000259" key="2">
    <source>
        <dbReference type="Pfam" id="PF09374"/>
    </source>
</evidence>
<dbReference type="AlphaFoldDB" id="A0A819R038"/>